<dbReference type="AlphaFoldDB" id="A0A1C7IES0"/>
<accession>A0A1C7IES0</accession>
<keyword evidence="5" id="KW-1185">Reference proteome</keyword>
<dbReference type="Proteomes" id="UP000092574">
    <property type="component" value="Chromosome"/>
</dbReference>
<evidence type="ECO:0000313" key="5">
    <source>
        <dbReference type="Proteomes" id="UP000092574"/>
    </source>
</evidence>
<name>A0A1C7IES0_9FIRM</name>
<evidence type="ECO:0000256" key="1">
    <source>
        <dbReference type="ARBA" id="ARBA00022679"/>
    </source>
</evidence>
<dbReference type="InterPro" id="IPR008278">
    <property type="entry name" value="4-PPantetheinyl_Trfase_dom"/>
</dbReference>
<evidence type="ECO:0000259" key="3">
    <source>
        <dbReference type="Pfam" id="PF01648"/>
    </source>
</evidence>
<keyword evidence="2" id="KW-1133">Transmembrane helix</keyword>
<feature type="domain" description="4'-phosphopantetheinyl transferase" evidence="3">
    <location>
        <begin position="125"/>
        <end position="194"/>
    </location>
</feature>
<dbReference type="STRING" id="1796616.A4V09_22150"/>
<dbReference type="OrthoDB" id="9808281at2"/>
<dbReference type="GO" id="GO:0008897">
    <property type="term" value="F:holo-[acyl-carrier-protein] synthase activity"/>
    <property type="evidence" value="ECO:0007669"/>
    <property type="project" value="InterPro"/>
</dbReference>
<dbReference type="SUPFAM" id="SSF56214">
    <property type="entry name" value="4'-phosphopantetheinyl transferase"/>
    <property type="match status" value="2"/>
</dbReference>
<dbReference type="GO" id="GO:0000287">
    <property type="term" value="F:magnesium ion binding"/>
    <property type="evidence" value="ECO:0007669"/>
    <property type="project" value="InterPro"/>
</dbReference>
<dbReference type="InterPro" id="IPR037143">
    <property type="entry name" value="4-PPantetheinyl_Trfase_dom_sf"/>
</dbReference>
<gene>
    <name evidence="4" type="ORF">A4V09_22150</name>
</gene>
<keyword evidence="2" id="KW-0472">Membrane</keyword>
<dbReference type="Gene3D" id="3.90.470.20">
    <property type="entry name" value="4'-phosphopantetheinyl transferase domain"/>
    <property type="match status" value="2"/>
</dbReference>
<dbReference type="RefSeq" id="WP_084043736.1">
    <property type="nucleotide sequence ID" value="NZ_CP015405.2"/>
</dbReference>
<dbReference type="KEGG" id="byl:A4V09_22150"/>
<feature type="transmembrane region" description="Helical" evidence="2">
    <location>
        <begin position="12"/>
        <end position="28"/>
    </location>
</feature>
<keyword evidence="2" id="KW-0812">Transmembrane</keyword>
<proteinExistence type="predicted"/>
<keyword evidence="1" id="KW-0808">Transferase</keyword>
<organism evidence="4 5">
    <name type="scientific">Blautia pseudococcoides</name>
    <dbReference type="NCBI Taxonomy" id="1796616"/>
    <lineage>
        <taxon>Bacteria</taxon>
        <taxon>Bacillati</taxon>
        <taxon>Bacillota</taxon>
        <taxon>Clostridia</taxon>
        <taxon>Lachnospirales</taxon>
        <taxon>Lachnospiraceae</taxon>
        <taxon>Blautia</taxon>
    </lineage>
</organism>
<evidence type="ECO:0000256" key="2">
    <source>
        <dbReference type="SAM" id="Phobius"/>
    </source>
</evidence>
<reference evidence="4" key="1">
    <citation type="submission" date="2017-04" db="EMBL/GenBank/DDBJ databases">
        <title>Complete Genome Sequences of Twelve Strains of a Stable Defined Moderately Diverse Mouse Microbiota 2 (sDMDMm2).</title>
        <authorList>
            <person name="Uchimura Y."/>
            <person name="Wyss M."/>
            <person name="Brugiroux S."/>
            <person name="Limenitakis J.P."/>
            <person name="Stecher B."/>
            <person name="McCoy K.D."/>
            <person name="Macpherson A.J."/>
        </authorList>
    </citation>
    <scope>NUCLEOTIDE SEQUENCE</scope>
    <source>
        <strain evidence="4">YL58</strain>
    </source>
</reference>
<evidence type="ECO:0000313" key="4">
    <source>
        <dbReference type="EMBL" id="ANU78206.2"/>
    </source>
</evidence>
<dbReference type="EMBL" id="CP015405">
    <property type="protein sequence ID" value="ANU78206.2"/>
    <property type="molecule type" value="Genomic_DNA"/>
</dbReference>
<sequence length="236" mass="27573">MMKVKQKMIKKIYYQNIIIAIVQIFQYSPEITALNFKKYLTKSEENEFNALTSEIKKKSYVLGRYTAKQTISLLIRDKNLRDIEITKGILGQPVVHIKSKKNVEISISHERDVYASVAFLYEFPFGIDIERVTHKNLAVLIRCSSKEERLNVKYLEMTSIESLTLLWTTKEALSKILKTGLTLPFWFYEIKGCNFVANNHIVSSYKYFSQYISISFVIKDFICTFTCPHLKNIHIE</sequence>
<dbReference type="Pfam" id="PF01648">
    <property type="entry name" value="ACPS"/>
    <property type="match status" value="1"/>
</dbReference>
<protein>
    <recommendedName>
        <fullName evidence="3">4'-phosphopantetheinyl transferase domain-containing protein</fullName>
    </recommendedName>
</protein>